<feature type="compositionally biased region" description="Basic and acidic residues" evidence="5">
    <location>
        <begin position="7"/>
        <end position="20"/>
    </location>
</feature>
<dbReference type="GO" id="GO:0016020">
    <property type="term" value="C:membrane"/>
    <property type="evidence" value="ECO:0007669"/>
    <property type="project" value="UniProtKB-SubCell"/>
</dbReference>
<name>A0A9N9TK43_PHYSR</name>
<evidence type="ECO:0000256" key="4">
    <source>
        <dbReference type="ARBA" id="ARBA00023136"/>
    </source>
</evidence>
<dbReference type="OrthoDB" id="10061042at2759"/>
<feature type="domain" description="RDD" evidence="7">
    <location>
        <begin position="121"/>
        <end position="220"/>
    </location>
</feature>
<evidence type="ECO:0000313" key="9">
    <source>
        <dbReference type="Proteomes" id="UP001153712"/>
    </source>
</evidence>
<dbReference type="PANTHER" id="PTHR13659">
    <property type="entry name" value="AUTOSOMAL HIGHLY CONSERVED PROTEIN"/>
    <property type="match status" value="1"/>
</dbReference>
<evidence type="ECO:0000256" key="2">
    <source>
        <dbReference type="ARBA" id="ARBA00022692"/>
    </source>
</evidence>
<accession>A0A9N9TK43</accession>
<protein>
    <recommendedName>
        <fullName evidence="7">RDD domain-containing protein</fullName>
    </recommendedName>
</protein>
<comment type="subcellular location">
    <subcellularLocation>
        <location evidence="1">Membrane</location>
        <topology evidence="1">Multi-pass membrane protein</topology>
    </subcellularLocation>
</comment>
<dbReference type="AlphaFoldDB" id="A0A9N9TK43"/>
<feature type="transmembrane region" description="Helical" evidence="6">
    <location>
        <begin position="134"/>
        <end position="162"/>
    </location>
</feature>
<keyword evidence="4 6" id="KW-0472">Membrane</keyword>
<dbReference type="PANTHER" id="PTHR13659:SF5">
    <property type="entry name" value="PROTEIN FAM8A1"/>
    <property type="match status" value="1"/>
</dbReference>
<proteinExistence type="predicted"/>
<evidence type="ECO:0000313" key="8">
    <source>
        <dbReference type="EMBL" id="CAG9855410.1"/>
    </source>
</evidence>
<dbReference type="Pfam" id="PF06271">
    <property type="entry name" value="RDD"/>
    <property type="match status" value="1"/>
</dbReference>
<feature type="transmembrane region" description="Helical" evidence="6">
    <location>
        <begin position="252"/>
        <end position="272"/>
    </location>
</feature>
<dbReference type="EMBL" id="OU900103">
    <property type="protein sequence ID" value="CAG9855410.1"/>
    <property type="molecule type" value="Genomic_DNA"/>
</dbReference>
<sequence length="301" mass="35371">MNDENMEFEKENFSDSDMLKEKQEREEYLEKLRKWLDDVRLWRYNVSSSFPWSFEDYLRQNFNQSPNIFFPNPANVNQGTNQFALQQRLLFLNRNFQNTFFQAGQPTQNNQAPQTYEFIIPPLWKRAAAELIDFLLLLLFKVALTFLLLESFDVIDMGFYGLELFQKNLENSEGTVPMAVELLTLELLHRVIVCLYEAYFLKGKLCATPGKRYMGLMVITVEAITSVPGRPFETVSVTRAKPLGWRQSFTRATLKNLFVGLFLPLCIAFYIFPHNRTSYDMMSKSLVVEYHQEFMLYHSNV</sequence>
<reference evidence="8" key="1">
    <citation type="submission" date="2022-01" db="EMBL/GenBank/DDBJ databases">
        <authorList>
            <person name="King R."/>
        </authorList>
    </citation>
    <scope>NUCLEOTIDE SEQUENCE</scope>
</reference>
<evidence type="ECO:0000256" key="6">
    <source>
        <dbReference type="SAM" id="Phobius"/>
    </source>
</evidence>
<evidence type="ECO:0000256" key="3">
    <source>
        <dbReference type="ARBA" id="ARBA00022989"/>
    </source>
</evidence>
<keyword evidence="3 6" id="KW-1133">Transmembrane helix</keyword>
<dbReference type="InterPro" id="IPR010432">
    <property type="entry name" value="RDD"/>
</dbReference>
<dbReference type="Proteomes" id="UP001153712">
    <property type="component" value="Chromosome 10"/>
</dbReference>
<organism evidence="8 9">
    <name type="scientific">Phyllotreta striolata</name>
    <name type="common">Striped flea beetle</name>
    <name type="synonym">Crioceris striolata</name>
    <dbReference type="NCBI Taxonomy" id="444603"/>
    <lineage>
        <taxon>Eukaryota</taxon>
        <taxon>Metazoa</taxon>
        <taxon>Ecdysozoa</taxon>
        <taxon>Arthropoda</taxon>
        <taxon>Hexapoda</taxon>
        <taxon>Insecta</taxon>
        <taxon>Pterygota</taxon>
        <taxon>Neoptera</taxon>
        <taxon>Endopterygota</taxon>
        <taxon>Coleoptera</taxon>
        <taxon>Polyphaga</taxon>
        <taxon>Cucujiformia</taxon>
        <taxon>Chrysomeloidea</taxon>
        <taxon>Chrysomelidae</taxon>
        <taxon>Galerucinae</taxon>
        <taxon>Alticini</taxon>
        <taxon>Phyllotreta</taxon>
    </lineage>
</organism>
<keyword evidence="9" id="KW-1185">Reference proteome</keyword>
<gene>
    <name evidence="8" type="ORF">PHYEVI_LOCUS1861</name>
</gene>
<dbReference type="InterPro" id="IPR039871">
    <property type="entry name" value="FAM8A1"/>
</dbReference>
<keyword evidence="2 6" id="KW-0812">Transmembrane</keyword>
<feature type="region of interest" description="Disordered" evidence="5">
    <location>
        <begin position="1"/>
        <end position="20"/>
    </location>
</feature>
<evidence type="ECO:0000259" key="7">
    <source>
        <dbReference type="Pfam" id="PF06271"/>
    </source>
</evidence>
<evidence type="ECO:0000256" key="5">
    <source>
        <dbReference type="SAM" id="MobiDB-lite"/>
    </source>
</evidence>
<evidence type="ECO:0000256" key="1">
    <source>
        <dbReference type="ARBA" id="ARBA00004141"/>
    </source>
</evidence>